<evidence type="ECO:0000313" key="2">
    <source>
        <dbReference type="EMBL" id="SDF77031.1"/>
    </source>
</evidence>
<gene>
    <name evidence="2" type="ORF">SAMN05216466_10114</name>
</gene>
<feature type="transmembrane region" description="Helical" evidence="1">
    <location>
        <begin position="43"/>
        <end position="61"/>
    </location>
</feature>
<dbReference type="Proteomes" id="UP000199706">
    <property type="component" value="Unassembled WGS sequence"/>
</dbReference>
<proteinExistence type="predicted"/>
<accession>A0A1G7NSU1</accession>
<name>A0A1G7NSU1_9BURK</name>
<organism evidence="2 3">
    <name type="scientific">Paraburkholderia phenazinium</name>
    <dbReference type="NCBI Taxonomy" id="60549"/>
    <lineage>
        <taxon>Bacteria</taxon>
        <taxon>Pseudomonadati</taxon>
        <taxon>Pseudomonadota</taxon>
        <taxon>Betaproteobacteria</taxon>
        <taxon>Burkholderiales</taxon>
        <taxon>Burkholderiaceae</taxon>
        <taxon>Paraburkholderia</taxon>
    </lineage>
</organism>
<dbReference type="EMBL" id="FNCJ01000001">
    <property type="protein sequence ID" value="SDF77031.1"/>
    <property type="molecule type" value="Genomic_DNA"/>
</dbReference>
<dbReference type="OrthoDB" id="9102439at2"/>
<keyword evidence="1" id="KW-1133">Transmembrane helix</keyword>
<sequence>MNAQTRLRLTGKFSLLGYALVATEAMAWVLSIVVNAVYESVPLFWFGAFGLLTMPFVIAWMRADAARAYETAVRLHFVALEGEPAQVVSIADDCPKRWWVLLHIRLHPEVIGAADR</sequence>
<dbReference type="AlphaFoldDB" id="A0A1G7NSU1"/>
<evidence type="ECO:0000256" key="1">
    <source>
        <dbReference type="SAM" id="Phobius"/>
    </source>
</evidence>
<keyword evidence="1" id="KW-0472">Membrane</keyword>
<dbReference type="RefSeq" id="WP_090680265.1">
    <property type="nucleotide sequence ID" value="NZ_FNCJ01000001.1"/>
</dbReference>
<feature type="transmembrane region" description="Helical" evidence="1">
    <location>
        <begin position="15"/>
        <end position="37"/>
    </location>
</feature>
<protein>
    <submittedName>
        <fullName evidence="2">Uncharacterized protein</fullName>
    </submittedName>
</protein>
<keyword evidence="1" id="KW-0812">Transmembrane</keyword>
<evidence type="ECO:0000313" key="3">
    <source>
        <dbReference type="Proteomes" id="UP000199706"/>
    </source>
</evidence>
<reference evidence="2 3" key="1">
    <citation type="submission" date="2016-10" db="EMBL/GenBank/DDBJ databases">
        <authorList>
            <person name="de Groot N.N."/>
        </authorList>
    </citation>
    <scope>NUCLEOTIDE SEQUENCE [LARGE SCALE GENOMIC DNA]</scope>
    <source>
        <strain evidence="2 3">LMG 2247</strain>
    </source>
</reference>